<sequence>MNGVPSHRIILLVCLSFANSVVGEREKTYFHQETSRHAVTTEVGNTNPEKEVHIPSAGTGSSSEGIPERPYEMGAFSHKRNKRIVHGSVFNSMTNTTLSYPVILYFVVISNAHQCSFKMTDLFFHYYMAKSTEPMKLAEKVEAGCVEPNHNPKCGGTMIAPRIVLTACHCLATFGEFNERTKRIDAVEKDVWEDHNIIFRPGLTQKYVTGEEVKFTFPSLATTTETEFMFSKKYYVHEKCKHIHRKLFAFDFGFIFLSDKFLGVPDYVEKVRKK</sequence>
<organism evidence="3">
    <name type="scientific">Lygus hesperus</name>
    <name type="common">Western plant bug</name>
    <dbReference type="NCBI Taxonomy" id="30085"/>
    <lineage>
        <taxon>Eukaryota</taxon>
        <taxon>Metazoa</taxon>
        <taxon>Ecdysozoa</taxon>
        <taxon>Arthropoda</taxon>
        <taxon>Hexapoda</taxon>
        <taxon>Insecta</taxon>
        <taxon>Pterygota</taxon>
        <taxon>Neoptera</taxon>
        <taxon>Paraneoptera</taxon>
        <taxon>Hemiptera</taxon>
        <taxon>Heteroptera</taxon>
        <taxon>Panheteroptera</taxon>
        <taxon>Cimicomorpha</taxon>
        <taxon>Miridae</taxon>
        <taxon>Mirini</taxon>
        <taxon>Lygus</taxon>
    </lineage>
</organism>
<dbReference type="EMBL" id="GBRD01016581">
    <property type="protein sequence ID" value="JAG49245.1"/>
    <property type="molecule type" value="Transcribed_RNA"/>
</dbReference>
<name>A0A0A9W7I5_LYGHE</name>
<evidence type="ECO:0000256" key="1">
    <source>
        <dbReference type="SAM" id="MobiDB-lite"/>
    </source>
</evidence>
<feature type="region of interest" description="Disordered" evidence="1">
    <location>
        <begin position="48"/>
        <end position="68"/>
    </location>
</feature>
<feature type="chain" id="PRO_5015033650" evidence="2">
    <location>
        <begin position="24"/>
        <end position="274"/>
    </location>
</feature>
<keyword evidence="2" id="KW-0732">Signal</keyword>
<feature type="signal peptide" evidence="2">
    <location>
        <begin position="1"/>
        <end position="23"/>
    </location>
</feature>
<gene>
    <name evidence="3" type="primary">PLG_1</name>
    <name evidence="3" type="ORF">CM83_30141</name>
</gene>
<proteinExistence type="predicted"/>
<dbReference type="Gene3D" id="2.40.10.10">
    <property type="entry name" value="Trypsin-like serine proteases"/>
    <property type="match status" value="1"/>
</dbReference>
<dbReference type="EMBL" id="GBHO01039860">
    <property type="protein sequence ID" value="JAG03744.1"/>
    <property type="molecule type" value="Transcribed_RNA"/>
</dbReference>
<dbReference type="InterPro" id="IPR009003">
    <property type="entry name" value="Peptidase_S1_PA"/>
</dbReference>
<reference evidence="3" key="1">
    <citation type="journal article" date="2014" name="PLoS ONE">
        <title>Transcriptome-Based Identification of ABC Transporters in the Western Tarnished Plant Bug Lygus hesperus.</title>
        <authorList>
            <person name="Hull J.J."/>
            <person name="Chaney K."/>
            <person name="Geib S.M."/>
            <person name="Fabrick J.A."/>
            <person name="Brent C.S."/>
            <person name="Walsh D."/>
            <person name="Lavine L.C."/>
        </authorList>
    </citation>
    <scope>NUCLEOTIDE SEQUENCE</scope>
</reference>
<dbReference type="SUPFAM" id="SSF50494">
    <property type="entry name" value="Trypsin-like serine proteases"/>
    <property type="match status" value="1"/>
</dbReference>
<reference evidence="4" key="3">
    <citation type="submission" date="2014-09" db="EMBL/GenBank/DDBJ databases">
        <authorList>
            <person name="Magalhaes I.L.F."/>
            <person name="Oliveira U."/>
            <person name="Santos F.R."/>
            <person name="Vidigal T.H.D.A."/>
            <person name="Brescovit A.D."/>
            <person name="Santos A.J."/>
        </authorList>
    </citation>
    <scope>NUCLEOTIDE SEQUENCE</scope>
</reference>
<accession>A0A0A9W7I5</accession>
<dbReference type="InterPro" id="IPR043504">
    <property type="entry name" value="Peptidase_S1_PA_chymotrypsin"/>
</dbReference>
<dbReference type="AlphaFoldDB" id="A0A0A9W7I5"/>
<evidence type="ECO:0000313" key="3">
    <source>
        <dbReference type="EMBL" id="JAG03744.1"/>
    </source>
</evidence>
<reference evidence="3" key="2">
    <citation type="submission" date="2014-07" db="EMBL/GenBank/DDBJ databases">
        <authorList>
            <person name="Hull J."/>
        </authorList>
    </citation>
    <scope>NUCLEOTIDE SEQUENCE</scope>
</reference>
<evidence type="ECO:0000256" key="2">
    <source>
        <dbReference type="SAM" id="SignalP"/>
    </source>
</evidence>
<protein>
    <submittedName>
        <fullName evidence="3">Plasminogen</fullName>
    </submittedName>
</protein>
<evidence type="ECO:0000313" key="4">
    <source>
        <dbReference type="EMBL" id="JAG49245.1"/>
    </source>
</evidence>